<dbReference type="Proteomes" id="UP001304683">
    <property type="component" value="Chromosome"/>
</dbReference>
<evidence type="ECO:0000313" key="10">
    <source>
        <dbReference type="Proteomes" id="UP001304683"/>
    </source>
</evidence>
<keyword evidence="7" id="KW-0406">Ion transport</keyword>
<comment type="similarity">
    <text evidence="2 7">Belongs to the ATPase C chain family.</text>
</comment>
<evidence type="ECO:0000256" key="2">
    <source>
        <dbReference type="ARBA" id="ARBA00006704"/>
    </source>
</evidence>
<comment type="caution">
    <text evidence="7">Lacks conserved residue(s) required for the propagation of feature annotation.</text>
</comment>
<comment type="function">
    <text evidence="7">Key component of the F(0) channel; it plays a direct role in translocation across the membrane. A homomeric c-ring of between 10-14 subunits forms the central stalk rotor element with the F(1) delta and epsilon subunits.</text>
</comment>
<keyword evidence="7" id="KW-0138">CF(0)</keyword>
<feature type="transmembrane region" description="Helical" evidence="7">
    <location>
        <begin position="52"/>
        <end position="76"/>
    </location>
</feature>
<dbReference type="HAMAP" id="MF_01396">
    <property type="entry name" value="ATP_synth_c_bact"/>
    <property type="match status" value="1"/>
</dbReference>
<dbReference type="EMBL" id="CP132508">
    <property type="protein sequence ID" value="WPD19216.1"/>
    <property type="molecule type" value="Genomic_DNA"/>
</dbReference>
<gene>
    <name evidence="7" type="primary">atpE</name>
    <name evidence="9" type="ORF">Q5761_00655</name>
</gene>
<keyword evidence="7" id="KW-0066">ATP synthesis</keyword>
<evidence type="ECO:0000256" key="4">
    <source>
        <dbReference type="ARBA" id="ARBA00022781"/>
    </source>
</evidence>
<keyword evidence="7" id="KW-0446">Lipid-binding</keyword>
<dbReference type="PRINTS" id="PR00124">
    <property type="entry name" value="ATPASEC"/>
</dbReference>
<dbReference type="InterPro" id="IPR035921">
    <property type="entry name" value="F/V-ATP_Csub_sf"/>
</dbReference>
<organism evidence="9 10">
    <name type="scientific">Thermaerobacter composti</name>
    <dbReference type="NCBI Taxonomy" id="554949"/>
    <lineage>
        <taxon>Bacteria</taxon>
        <taxon>Bacillati</taxon>
        <taxon>Bacillota</taxon>
        <taxon>Clostridia</taxon>
        <taxon>Eubacteriales</taxon>
        <taxon>Clostridiales Family XVII. Incertae Sedis</taxon>
        <taxon>Thermaerobacter</taxon>
    </lineage>
</organism>
<keyword evidence="3 7" id="KW-0812">Transmembrane</keyword>
<dbReference type="SUPFAM" id="SSF81333">
    <property type="entry name" value="F1F0 ATP synthase subunit C"/>
    <property type="match status" value="1"/>
</dbReference>
<proteinExistence type="inferred from homology"/>
<evidence type="ECO:0000259" key="8">
    <source>
        <dbReference type="Pfam" id="PF00137"/>
    </source>
</evidence>
<keyword evidence="7" id="KW-0813">Transport</keyword>
<keyword evidence="10" id="KW-1185">Reference proteome</keyword>
<keyword evidence="7" id="KW-1003">Cell membrane</keyword>
<feature type="site" description="Reversibly protonated during proton transport" evidence="7">
    <location>
        <position position="62"/>
    </location>
</feature>
<accession>A0ABZ0QNZ6</accession>
<protein>
    <recommendedName>
        <fullName evidence="7">ATP synthase subunit c</fullName>
    </recommendedName>
    <alternativeName>
        <fullName evidence="7">ATP synthase F(0) sector subunit c</fullName>
    </alternativeName>
    <alternativeName>
        <fullName evidence="7">F-type ATPase subunit c</fullName>
        <shortName evidence="7">F-ATPase subunit c</shortName>
    </alternativeName>
    <alternativeName>
        <fullName evidence="7">Lipid-binding protein</fullName>
    </alternativeName>
</protein>
<dbReference type="InterPro" id="IPR038662">
    <property type="entry name" value="ATP_synth_F0_csu_sf"/>
</dbReference>
<name>A0ABZ0QNZ6_9FIRM</name>
<evidence type="ECO:0000256" key="7">
    <source>
        <dbReference type="HAMAP-Rule" id="MF_01396"/>
    </source>
</evidence>
<evidence type="ECO:0000256" key="6">
    <source>
        <dbReference type="ARBA" id="ARBA00023136"/>
    </source>
</evidence>
<keyword evidence="4 7" id="KW-0375">Hydrogen ion transport</keyword>
<dbReference type="Gene3D" id="1.20.20.10">
    <property type="entry name" value="F1F0 ATP synthase subunit C"/>
    <property type="match status" value="1"/>
</dbReference>
<dbReference type="Pfam" id="PF00137">
    <property type="entry name" value="ATP-synt_C"/>
    <property type="match status" value="1"/>
</dbReference>
<feature type="domain" description="V-ATPase proteolipid subunit C-like" evidence="8">
    <location>
        <begin position="14"/>
        <end position="75"/>
    </location>
</feature>
<evidence type="ECO:0000256" key="3">
    <source>
        <dbReference type="ARBA" id="ARBA00022692"/>
    </source>
</evidence>
<evidence type="ECO:0000313" key="9">
    <source>
        <dbReference type="EMBL" id="WPD19216.1"/>
    </source>
</evidence>
<evidence type="ECO:0000256" key="5">
    <source>
        <dbReference type="ARBA" id="ARBA00022989"/>
    </source>
</evidence>
<comment type="function">
    <text evidence="7">F(1)F(0) ATP synthase produces ATP from ADP in the presence of a proton or sodium gradient. F-type ATPases consist of two structural domains, F(1) containing the extramembraneous catalytic core and F(0) containing the membrane proton channel, linked together by a central stalk and a peripheral stalk. During catalysis, ATP synthesis in the catalytic domain of F(1) is coupled via a rotary mechanism of the central stalk subunits to proton translocation.</text>
</comment>
<dbReference type="RefSeq" id="WP_135224709.1">
    <property type="nucleotide sequence ID" value="NZ_CP132508.1"/>
</dbReference>
<keyword evidence="5 7" id="KW-1133">Transmembrane helix</keyword>
<comment type="subcellular location">
    <subcellularLocation>
        <location evidence="7">Cell membrane</location>
        <topology evidence="7">Multi-pass membrane protein</topology>
    </subcellularLocation>
    <subcellularLocation>
        <location evidence="1">Membrane</location>
        <topology evidence="1">Multi-pass membrane protein</topology>
    </subcellularLocation>
</comment>
<keyword evidence="6 7" id="KW-0472">Membrane</keyword>
<reference evidence="9 10" key="1">
    <citation type="submission" date="2023-08" db="EMBL/GenBank/DDBJ databases">
        <title>Genome sequence of Thermaerobacter compostii strain Ins1, a spore-forming filamentous bacterium isolated from a deep geothermal reservoir.</title>
        <authorList>
            <person name="Bregnard D."/>
            <person name="Gonzalez D."/>
            <person name="Junier P."/>
        </authorList>
    </citation>
    <scope>NUCLEOTIDE SEQUENCE [LARGE SCALE GENOMIC DNA]</scope>
    <source>
        <strain evidence="9 10">Ins1</strain>
    </source>
</reference>
<evidence type="ECO:0000256" key="1">
    <source>
        <dbReference type="ARBA" id="ARBA00004141"/>
    </source>
</evidence>
<dbReference type="InterPro" id="IPR002379">
    <property type="entry name" value="ATPase_proteolipid_c-like_dom"/>
</dbReference>
<sequence>MEGITGIAFFSALAVIGLAIAAIGSATGQARAAAAALDAIWRQPEAAGRIQTVLILSLAFLESLTLFTFALAFLFAGRVAG</sequence>
<dbReference type="CDD" id="cd18121">
    <property type="entry name" value="ATP-synt_Fo_c"/>
    <property type="match status" value="1"/>
</dbReference>
<dbReference type="InterPro" id="IPR000454">
    <property type="entry name" value="ATP_synth_F0_csu"/>
</dbReference>